<dbReference type="OrthoDB" id="6243977at2759"/>
<accession>A0A504YSC8</accession>
<sequence length="224" mass="25341">MHRQSNSFAMPCASEQREYVKLQYGRKIAQDTCMLASMKTPDWSHSSPGFIGRHSSVPCTVTTNSSNSNLKMYPYTVYSCACHSDHHHCQKLRSNCTRHRCLSNSAIHFLLPSSSHDPIGMNNQTVLRSQVLEVTARNGLSRPIPLIVPQPTMPKINPITPASNFYLRTPPSHHHNHHHLHQPSSCHPSQNFHTQLIGFPTMSNPSAHHHHHRAALNQDVLQRH</sequence>
<evidence type="ECO:0000256" key="1">
    <source>
        <dbReference type="SAM" id="MobiDB-lite"/>
    </source>
</evidence>
<feature type="compositionally biased region" description="Basic residues" evidence="1">
    <location>
        <begin position="172"/>
        <end position="181"/>
    </location>
</feature>
<feature type="region of interest" description="Disordered" evidence="1">
    <location>
        <begin position="172"/>
        <end position="224"/>
    </location>
</feature>
<keyword evidence="3" id="KW-1185">Reference proteome</keyword>
<protein>
    <submittedName>
        <fullName evidence="2">Uncharacterized protein</fullName>
    </submittedName>
</protein>
<dbReference type="AlphaFoldDB" id="A0A504YSC8"/>
<dbReference type="Proteomes" id="UP000316759">
    <property type="component" value="Unassembled WGS sequence"/>
</dbReference>
<proteinExistence type="predicted"/>
<reference evidence="2 3" key="1">
    <citation type="submission" date="2019-04" db="EMBL/GenBank/DDBJ databases">
        <title>Annotation for the trematode Fasciola gigantica.</title>
        <authorList>
            <person name="Choi Y.-J."/>
        </authorList>
    </citation>
    <scope>NUCLEOTIDE SEQUENCE [LARGE SCALE GENOMIC DNA]</scope>
    <source>
        <strain evidence="2">Uganda_cow_1</strain>
    </source>
</reference>
<name>A0A504YSC8_FASGI</name>
<gene>
    <name evidence="2" type="ORF">FGIG_03320</name>
</gene>
<comment type="caution">
    <text evidence="2">The sequence shown here is derived from an EMBL/GenBank/DDBJ whole genome shotgun (WGS) entry which is preliminary data.</text>
</comment>
<organism evidence="2 3">
    <name type="scientific">Fasciola gigantica</name>
    <name type="common">Giant liver fluke</name>
    <dbReference type="NCBI Taxonomy" id="46835"/>
    <lineage>
        <taxon>Eukaryota</taxon>
        <taxon>Metazoa</taxon>
        <taxon>Spiralia</taxon>
        <taxon>Lophotrochozoa</taxon>
        <taxon>Platyhelminthes</taxon>
        <taxon>Trematoda</taxon>
        <taxon>Digenea</taxon>
        <taxon>Plagiorchiida</taxon>
        <taxon>Echinostomata</taxon>
        <taxon>Echinostomatoidea</taxon>
        <taxon>Fasciolidae</taxon>
        <taxon>Fasciola</taxon>
    </lineage>
</organism>
<dbReference type="EMBL" id="SUNJ01006068">
    <property type="protein sequence ID" value="TPP63106.1"/>
    <property type="molecule type" value="Genomic_DNA"/>
</dbReference>
<evidence type="ECO:0000313" key="2">
    <source>
        <dbReference type="EMBL" id="TPP63106.1"/>
    </source>
</evidence>
<evidence type="ECO:0000313" key="3">
    <source>
        <dbReference type="Proteomes" id="UP000316759"/>
    </source>
</evidence>